<dbReference type="EC" id="6.3.5.4" evidence="3"/>
<dbReference type="Pfam" id="PF13537">
    <property type="entry name" value="GATase_7"/>
    <property type="match status" value="1"/>
</dbReference>
<dbReference type="CDD" id="cd00712">
    <property type="entry name" value="AsnB"/>
    <property type="match status" value="1"/>
</dbReference>
<dbReference type="GO" id="GO:0006529">
    <property type="term" value="P:asparagine biosynthetic process"/>
    <property type="evidence" value="ECO:0007669"/>
    <property type="project" value="UniProtKB-KW"/>
</dbReference>
<accession>A0A2K2U2J6</accession>
<organism evidence="13 14">
    <name type="scientific">Rubneribacter badeniensis</name>
    <dbReference type="NCBI Taxonomy" id="2070688"/>
    <lineage>
        <taxon>Bacteria</taxon>
        <taxon>Bacillati</taxon>
        <taxon>Actinomycetota</taxon>
        <taxon>Coriobacteriia</taxon>
        <taxon>Eggerthellales</taxon>
        <taxon>Eggerthellaceae</taxon>
        <taxon>Rubneribacter</taxon>
    </lineage>
</organism>
<evidence type="ECO:0000256" key="4">
    <source>
        <dbReference type="ARBA" id="ARBA00022741"/>
    </source>
</evidence>
<dbReference type="InterPro" id="IPR051786">
    <property type="entry name" value="ASN_synthetase/amidase"/>
</dbReference>
<dbReference type="EMBL" id="PPEL01000102">
    <property type="protein sequence ID" value="PNV64410.1"/>
    <property type="molecule type" value="Genomic_DNA"/>
</dbReference>
<feature type="site" description="Important for beta-aspartyl-AMP intermediate formation" evidence="11">
    <location>
        <position position="378"/>
    </location>
</feature>
<evidence type="ECO:0000256" key="8">
    <source>
        <dbReference type="ARBA" id="ARBA00048741"/>
    </source>
</evidence>
<dbReference type="Gene3D" id="3.40.50.620">
    <property type="entry name" value="HUPs"/>
    <property type="match status" value="1"/>
</dbReference>
<dbReference type="Gene3D" id="3.60.20.10">
    <property type="entry name" value="Glutamine Phosphoribosylpyrophosphate, subunit 1, domain 1"/>
    <property type="match status" value="1"/>
</dbReference>
<dbReference type="InterPro" id="IPR014729">
    <property type="entry name" value="Rossmann-like_a/b/a_fold"/>
</dbReference>
<reference evidence="13 14" key="1">
    <citation type="journal article" date="2018" name="Int. J. Syst. Evol. Microbiol.">
        <title>Rubneribacter badeniensis gen. nov., sp. nov. and Enteroscipio rubneri gen. nov., sp. nov., new members of the Eggerthellaceae isolated from human faeces.</title>
        <authorList>
            <person name="Danylec N."/>
            <person name="Gobl A."/>
            <person name="Stoll D.A."/>
            <person name="Hetzer B."/>
            <person name="Kulling S.E."/>
            <person name="Huch M."/>
        </authorList>
    </citation>
    <scope>NUCLEOTIDE SEQUENCE [LARGE SCALE GENOMIC DNA]</scope>
    <source>
        <strain evidence="13 14">ResAG-85</strain>
    </source>
</reference>
<keyword evidence="9" id="KW-0028">Amino-acid biosynthesis</keyword>
<feature type="binding site" evidence="10">
    <location>
        <position position="308"/>
    </location>
    <ligand>
        <name>ATP</name>
        <dbReference type="ChEBI" id="CHEBI:30616"/>
    </ligand>
</feature>
<evidence type="ECO:0000313" key="14">
    <source>
        <dbReference type="Proteomes" id="UP000236488"/>
    </source>
</evidence>
<dbReference type="NCBIfam" id="TIGR01536">
    <property type="entry name" value="asn_synth_AEB"/>
    <property type="match status" value="1"/>
</dbReference>
<keyword evidence="6 9" id="KW-0061">Asparagine biosynthesis</keyword>
<dbReference type="GO" id="GO:0004066">
    <property type="term" value="F:asparagine synthase (glutamine-hydrolyzing) activity"/>
    <property type="evidence" value="ECO:0007669"/>
    <property type="project" value="UniProtKB-EC"/>
</dbReference>
<dbReference type="InterPro" id="IPR001962">
    <property type="entry name" value="Asn_synthase"/>
</dbReference>
<evidence type="ECO:0000256" key="5">
    <source>
        <dbReference type="ARBA" id="ARBA00022840"/>
    </source>
</evidence>
<evidence type="ECO:0000256" key="3">
    <source>
        <dbReference type="ARBA" id="ARBA00012737"/>
    </source>
</evidence>
<dbReference type="Pfam" id="PF00733">
    <property type="entry name" value="Asn_synthase"/>
    <property type="match status" value="1"/>
</dbReference>
<keyword evidence="5 10" id="KW-0067">ATP-binding</keyword>
<dbReference type="PANTHER" id="PTHR43284:SF1">
    <property type="entry name" value="ASPARAGINE SYNTHETASE"/>
    <property type="match status" value="1"/>
</dbReference>
<dbReference type="Proteomes" id="UP000236488">
    <property type="component" value="Unassembled WGS sequence"/>
</dbReference>
<dbReference type="GO" id="GO:0005829">
    <property type="term" value="C:cytosol"/>
    <property type="evidence" value="ECO:0007669"/>
    <property type="project" value="TreeGrafter"/>
</dbReference>
<comment type="pathway">
    <text evidence="1">Amino-acid biosynthesis; L-asparagine biosynthesis; L-asparagine from L-aspartate (L-Gln route): step 1/1.</text>
</comment>
<dbReference type="RefSeq" id="WP_103263284.1">
    <property type="nucleotide sequence ID" value="NZ_PPEL01000102.1"/>
</dbReference>
<dbReference type="PANTHER" id="PTHR43284">
    <property type="entry name" value="ASPARAGINE SYNTHETASE (GLUTAMINE-HYDROLYZING)"/>
    <property type="match status" value="1"/>
</dbReference>
<evidence type="ECO:0000256" key="2">
    <source>
        <dbReference type="ARBA" id="ARBA00005752"/>
    </source>
</evidence>
<proteinExistence type="inferred from homology"/>
<dbReference type="PROSITE" id="PS51278">
    <property type="entry name" value="GATASE_TYPE_2"/>
    <property type="match status" value="1"/>
</dbReference>
<keyword evidence="14" id="KW-1185">Reference proteome</keyword>
<gene>
    <name evidence="13" type="primary">asnB</name>
    <name evidence="13" type="ORF">C2L80_12095</name>
</gene>
<evidence type="ECO:0000256" key="11">
    <source>
        <dbReference type="PIRSR" id="PIRSR001589-3"/>
    </source>
</evidence>
<dbReference type="InterPro" id="IPR006426">
    <property type="entry name" value="Asn_synth_AEB"/>
</dbReference>
<dbReference type="GO" id="GO:0005524">
    <property type="term" value="F:ATP binding"/>
    <property type="evidence" value="ECO:0007669"/>
    <property type="project" value="UniProtKB-KW"/>
</dbReference>
<dbReference type="PIRSF" id="PIRSF001589">
    <property type="entry name" value="Asn_synthetase_glu-h"/>
    <property type="match status" value="1"/>
</dbReference>
<keyword evidence="7 9" id="KW-0315">Glutamine amidotransferase</keyword>
<evidence type="ECO:0000256" key="6">
    <source>
        <dbReference type="ARBA" id="ARBA00022888"/>
    </source>
</evidence>
<comment type="similarity">
    <text evidence="2">Belongs to the asparagine synthetase family.</text>
</comment>
<dbReference type="InterPro" id="IPR017932">
    <property type="entry name" value="GATase_2_dom"/>
</dbReference>
<dbReference type="SUPFAM" id="SSF56235">
    <property type="entry name" value="N-terminal nucleophile aminohydrolases (Ntn hydrolases)"/>
    <property type="match status" value="1"/>
</dbReference>
<dbReference type="CDD" id="cd01991">
    <property type="entry name" value="Asn_synthase_B_C"/>
    <property type="match status" value="1"/>
</dbReference>
<dbReference type="InterPro" id="IPR029055">
    <property type="entry name" value="Ntn_hydrolases_N"/>
</dbReference>
<dbReference type="AlphaFoldDB" id="A0A2K2U2J6"/>
<sequence>MCGFVGFTAVDYDTETNRAIVKDMADRIIHRGPDDEGFFVDDDIAMGFRRLSIIDLEGSHQPMRNADGTVTVTFNGEIYNFQELRAELEALGYTFKTHGDTETIVHGYEAWGTDVFERLRGMFAIAIWDAKRRRLVCARDIFGIKPFYYQHDGARLIYGSEIKAFLAHPAFKKELNREQLPQYLCFEYLNDSQTMFKGVHKLLPGHFMVLEDGQLRTECYYKITYKIDDSKGIDEWADAINAAFDESVAAHEIADVEIGSFLSGGIDSSLAAYCMGQHAEGVKTFSVGYDIGCEDKLAEINALPDFDIKLNELDDSRAFAEWAHLPNFETQVTAEQFLDVVPAEQYHMDEPLGAPSAIPLFFVSELARKQVKVVQSGEGADELFGGYWIYHDQYEFEKYFRVPRPLRALGGAIAEKLPPFHGRRFAMRGSGGPEKSYQRASMNYMWDEIPNVLKDYAGPCKPWEWCKPHFDEAAKQDIDVITQTQYVDMVSYMPFDICLKADKMSMAHSLELRVPFLDKKVLDVALQLPTDCRVTDEHAKYALRVAASKLGFQKKVAHMPKQPFITPLTVWLQTDLYYNRIRQAFTSDAAHEFFNVDYLVKMLDDHKSADFSTVEGRGKLKMMRIWNIYCFLTWYEVFFGESSEKLAPKTQVA</sequence>
<evidence type="ECO:0000256" key="7">
    <source>
        <dbReference type="ARBA" id="ARBA00022962"/>
    </source>
</evidence>
<name>A0A2K2U2J6_9ACTN</name>
<keyword evidence="4 10" id="KW-0547">Nucleotide-binding</keyword>
<evidence type="ECO:0000313" key="13">
    <source>
        <dbReference type="EMBL" id="PNV64410.1"/>
    </source>
</evidence>
<evidence type="ECO:0000259" key="12">
    <source>
        <dbReference type="PROSITE" id="PS51278"/>
    </source>
</evidence>
<evidence type="ECO:0000256" key="9">
    <source>
        <dbReference type="PIRSR" id="PIRSR001589-1"/>
    </source>
</evidence>
<evidence type="ECO:0000256" key="10">
    <source>
        <dbReference type="PIRSR" id="PIRSR001589-2"/>
    </source>
</evidence>
<feature type="domain" description="Glutamine amidotransferase type-2" evidence="12">
    <location>
        <begin position="2"/>
        <end position="213"/>
    </location>
</feature>
<comment type="catalytic activity">
    <reaction evidence="8">
        <text>L-aspartate + L-glutamine + ATP + H2O = L-asparagine + L-glutamate + AMP + diphosphate + H(+)</text>
        <dbReference type="Rhea" id="RHEA:12228"/>
        <dbReference type="ChEBI" id="CHEBI:15377"/>
        <dbReference type="ChEBI" id="CHEBI:15378"/>
        <dbReference type="ChEBI" id="CHEBI:29985"/>
        <dbReference type="ChEBI" id="CHEBI:29991"/>
        <dbReference type="ChEBI" id="CHEBI:30616"/>
        <dbReference type="ChEBI" id="CHEBI:33019"/>
        <dbReference type="ChEBI" id="CHEBI:58048"/>
        <dbReference type="ChEBI" id="CHEBI:58359"/>
        <dbReference type="ChEBI" id="CHEBI:456215"/>
        <dbReference type="EC" id="6.3.5.4"/>
    </reaction>
</comment>
<dbReference type="SUPFAM" id="SSF52402">
    <property type="entry name" value="Adenine nucleotide alpha hydrolases-like"/>
    <property type="match status" value="1"/>
</dbReference>
<comment type="caution">
    <text evidence="13">The sequence shown here is derived from an EMBL/GenBank/DDBJ whole genome shotgun (WGS) entry which is preliminary data.</text>
</comment>
<feature type="active site" description="For GATase activity" evidence="9">
    <location>
        <position position="2"/>
    </location>
</feature>
<feature type="binding site" evidence="10">
    <location>
        <begin position="376"/>
        <end position="377"/>
    </location>
    <ligand>
        <name>ATP</name>
        <dbReference type="ChEBI" id="CHEBI:30616"/>
    </ligand>
</feature>
<evidence type="ECO:0000256" key="1">
    <source>
        <dbReference type="ARBA" id="ARBA00005187"/>
    </source>
</evidence>
<feature type="binding site" evidence="10">
    <location>
        <position position="100"/>
    </location>
    <ligand>
        <name>L-glutamine</name>
        <dbReference type="ChEBI" id="CHEBI:58359"/>
    </ligand>
</feature>
<protein>
    <recommendedName>
        <fullName evidence="3">asparagine synthase (glutamine-hydrolyzing)</fullName>
        <ecNumber evidence="3">6.3.5.4</ecNumber>
    </recommendedName>
</protein>
<dbReference type="InterPro" id="IPR033738">
    <property type="entry name" value="AsnB_N"/>
</dbReference>